<dbReference type="InParanoid" id="I1CVA7"/>
<dbReference type="RefSeq" id="XP_067527783.1">
    <property type="nucleotide sequence ID" value="XM_067671842.1"/>
</dbReference>
<dbReference type="EMBL" id="CH476759">
    <property type="protein sequence ID" value="EIE92387.1"/>
    <property type="molecule type" value="Genomic_DNA"/>
</dbReference>
<dbReference type="Proteomes" id="UP000009138">
    <property type="component" value="Unassembled WGS sequence"/>
</dbReference>
<evidence type="ECO:0000313" key="1">
    <source>
        <dbReference type="EMBL" id="EIE92387.1"/>
    </source>
</evidence>
<keyword evidence="2" id="KW-1185">Reference proteome</keyword>
<evidence type="ECO:0000313" key="2">
    <source>
        <dbReference type="Proteomes" id="UP000009138"/>
    </source>
</evidence>
<dbReference type="VEuPathDB" id="FungiDB:RO3G_17258"/>
<gene>
    <name evidence="1" type="ORF">RO3G_17258</name>
</gene>
<organism evidence="1 2">
    <name type="scientific">Rhizopus delemar (strain RA 99-880 / ATCC MYA-4621 / FGSC 9543 / NRRL 43880)</name>
    <name type="common">Mucormycosis agent</name>
    <name type="synonym">Rhizopus arrhizus var. delemar</name>
    <dbReference type="NCBI Taxonomy" id="246409"/>
    <lineage>
        <taxon>Eukaryota</taxon>
        <taxon>Fungi</taxon>
        <taxon>Fungi incertae sedis</taxon>
        <taxon>Mucoromycota</taxon>
        <taxon>Mucoromycotina</taxon>
        <taxon>Mucoromycetes</taxon>
        <taxon>Mucorales</taxon>
        <taxon>Mucorineae</taxon>
        <taxon>Rhizopodaceae</taxon>
        <taxon>Rhizopus</taxon>
    </lineage>
</organism>
<reference evidence="1 2" key="1">
    <citation type="journal article" date="2009" name="PLoS Genet.">
        <title>Genomic analysis of the basal lineage fungus Rhizopus oryzae reveals a whole-genome duplication.</title>
        <authorList>
            <person name="Ma L.-J."/>
            <person name="Ibrahim A.S."/>
            <person name="Skory C."/>
            <person name="Grabherr M.G."/>
            <person name="Burger G."/>
            <person name="Butler M."/>
            <person name="Elias M."/>
            <person name="Idnurm A."/>
            <person name="Lang B.F."/>
            <person name="Sone T."/>
            <person name="Abe A."/>
            <person name="Calvo S.E."/>
            <person name="Corrochano L.M."/>
            <person name="Engels R."/>
            <person name="Fu J."/>
            <person name="Hansberg W."/>
            <person name="Kim J.-M."/>
            <person name="Kodira C.D."/>
            <person name="Koehrsen M.J."/>
            <person name="Liu B."/>
            <person name="Miranda-Saavedra D."/>
            <person name="O'Leary S."/>
            <person name="Ortiz-Castellanos L."/>
            <person name="Poulter R."/>
            <person name="Rodriguez-Romero J."/>
            <person name="Ruiz-Herrera J."/>
            <person name="Shen Y.-Q."/>
            <person name="Zeng Q."/>
            <person name="Galagan J."/>
            <person name="Birren B.W."/>
            <person name="Cuomo C.A."/>
            <person name="Wickes B.L."/>
        </authorList>
    </citation>
    <scope>NUCLEOTIDE SEQUENCE [LARGE SCALE GENOMIC DNA]</scope>
    <source>
        <strain evidence="2">RA 99-880 / ATCC MYA-4621 / FGSC 9543 / NRRL 43880</strain>
    </source>
</reference>
<dbReference type="AlphaFoldDB" id="I1CVA7"/>
<accession>I1CVA7</accession>
<sequence length="62" mass="7460">MYWGAAKREARLKCDYSFKRSMDFIEAYSRCTDGREVVQEMRKFVEKKHLSHRKVRVSSDLV</sequence>
<protein>
    <submittedName>
        <fullName evidence="1">Uncharacterized protein</fullName>
    </submittedName>
</protein>
<proteinExistence type="predicted"/>
<dbReference type="GeneID" id="93624223"/>
<dbReference type="OrthoDB" id="10044727at2759"/>
<name>I1CVA7_RHIO9</name>